<evidence type="ECO:0000259" key="25">
    <source>
        <dbReference type="Pfam" id="PF22528"/>
    </source>
</evidence>
<feature type="transmembrane region" description="Helical" evidence="23">
    <location>
        <begin position="122"/>
        <end position="145"/>
    </location>
</feature>
<keyword evidence="7 20" id="KW-0489">Methyltransferase</keyword>
<evidence type="ECO:0000256" key="21">
    <source>
        <dbReference type="RuleBase" id="RU003857"/>
    </source>
</evidence>
<evidence type="ECO:0000256" key="14">
    <source>
        <dbReference type="ARBA" id="ARBA00023065"/>
    </source>
</evidence>
<evidence type="ECO:0000256" key="23">
    <source>
        <dbReference type="SAM" id="Phobius"/>
    </source>
</evidence>
<dbReference type="PANTHER" id="PTHR11006">
    <property type="entry name" value="PROTEIN ARGININE N-METHYLTRANSFERASE"/>
    <property type="match status" value="1"/>
</dbReference>
<keyword evidence="27" id="KW-1185">Reference proteome</keyword>
<feature type="region of interest" description="Disordered" evidence="22">
    <location>
        <begin position="614"/>
        <end position="793"/>
    </location>
</feature>
<feature type="domain" description="Protein arginine N-methyltransferase" evidence="25">
    <location>
        <begin position="983"/>
        <end position="1156"/>
    </location>
</feature>
<evidence type="ECO:0000256" key="12">
    <source>
        <dbReference type="ARBA" id="ARBA00022989"/>
    </source>
</evidence>
<evidence type="ECO:0000256" key="18">
    <source>
        <dbReference type="ARBA" id="ARBA00023303"/>
    </source>
</evidence>
<dbReference type="OrthoDB" id="7848332at2759"/>
<evidence type="ECO:0000256" key="5">
    <source>
        <dbReference type="ARBA" id="ARBA00022448"/>
    </source>
</evidence>
<dbReference type="SUPFAM" id="SSF53335">
    <property type="entry name" value="S-adenosyl-L-methionine-dependent methyltransferases"/>
    <property type="match status" value="1"/>
</dbReference>
<dbReference type="InterPro" id="IPR003280">
    <property type="entry name" value="2pore_dom_K_chnl"/>
</dbReference>
<gene>
    <name evidence="26" type="primary">CARM1</name>
    <name evidence="26" type="ORF">BGZ99_010038</name>
</gene>
<evidence type="ECO:0000256" key="9">
    <source>
        <dbReference type="ARBA" id="ARBA00022691"/>
    </source>
</evidence>
<evidence type="ECO:0000256" key="22">
    <source>
        <dbReference type="SAM" id="MobiDB-lite"/>
    </source>
</evidence>
<evidence type="ECO:0000256" key="17">
    <source>
        <dbReference type="ARBA" id="ARBA00023242"/>
    </source>
</evidence>
<feature type="domain" description="Potassium channel" evidence="24">
    <location>
        <begin position="74"/>
        <end position="142"/>
    </location>
</feature>
<sequence>MLCIATITPFIILFPRSEGYVYLQGFWAMAASMIFSVTATVLMFIDLVFTSHFRLRGSGVTRKQRILITEAMGMCLYLALGALVFIYIEGWAYLDALFFVFITVTTIGFGDKVPTTAGGRVFVVFYAAGGIVLLGVIVSSIRYVILEAVERGFNNRAKKRKAKRQARRIELRAQQAREAEDLRCKQENERLCRNQASDTDQCLCSGEESLRGKRHSDSTLIHDSGTTFFGMQRTADNPQESALLSNSSPPMQGENTNITFLDQEPPNRPDDGFQPWDAIDSNNSHNESEKNHAVTSHPNDRSWWRRSIPFLQKKPTTAELVANMHRATAEELQKAEKRQAYKETMREYRVRLLLSAAMFVAFWLVGGIVFSFLETWDFGTAIYFSFITFTTIGYGDLIPLSVAGRAIFLVYGLFGIVALTSLASLIAEGLDKRVTIQDVDTQLTRNDLDLETGLSQEAKGGDSQRNDRTQVLHSLVEASPDVETGMATHDGDCEGCLQKLVNIANEFDQLLQKVIGQNSSQIGNNKTSHPSMTLSEPPSHGSVPSSSLSPPPTMRSSSSPSYPMTRQHNRNDAIVVPAIQWRQLIDYATQFRALTEACEVALQRVAAWDAREKKLRKKRHKDRLRQKKLLQKRRKQLEEQGSGLDSDSVDEKEELEELKDWDKEGSNDDDDDEALDQSRGRIAEMLLGKKKGDVRRSSGQCQRGDRRPSSVRHHHSFEQQSQYPSDGLDDESDQNRSMSTQPSRLRRNLSPRSSIESANNARADYNYGVDSSGTDASVQQQQQQEQIDNLRQTRPRSLYREAGAGLSPPLARTAGADLTDELPIPVSTQSITQSRLLTADVQNMLQDTVRTSTYRSAILLNTECFEDKLVMDVGAGSGILSYFAVQAGAKKVYAVEASDMAGKMKKLVQAASLPAGQAKNEFLKDRVEVIQAKIEDPSVHAPMVDTIISEPIGVLLVHERMIESFIYARDKFLKPGGYLFPNKGSMYLAPFTDALLFTETMGKARFWEQQTFHGVDLSPLYPDAKAEMFGMPVVGHFDPKSLLATPVPMIDGYEMDFNKITMKELRDFVVPISWKAQYTGLMHGVAGWFDLVFSGNSESETSQPIEMSTGPSAEKTHWQQVRFLFREPLAVNSGQVIRGWMHCVVNDMRSYTVDIEVIAGTSGELSDSSQPFEPLLEKQAKQQNHSLSSRTMATTVTGAGIGVQGEEEELVEEFDELQFSRRRGRWELHEQSYNYSYTGAANDLLTKPEHLCMYEPENVDDAYGGITYTV</sequence>
<feature type="compositionally biased region" description="Polar residues" evidence="22">
    <location>
        <begin position="769"/>
        <end position="778"/>
    </location>
</feature>
<keyword evidence="6" id="KW-0963">Cytoplasm</keyword>
<dbReference type="EC" id="2.1.1.319" evidence="4"/>
<evidence type="ECO:0000256" key="19">
    <source>
        <dbReference type="ARBA" id="ARBA00049086"/>
    </source>
</evidence>
<feature type="transmembrane region" description="Helical" evidence="23">
    <location>
        <begin position="407"/>
        <end position="427"/>
    </location>
</feature>
<keyword evidence="10 21" id="KW-0812">Transmembrane</keyword>
<dbReference type="GO" id="GO:0032259">
    <property type="term" value="P:methylation"/>
    <property type="evidence" value="ECO:0007669"/>
    <property type="project" value="UniProtKB-KW"/>
</dbReference>
<feature type="transmembrane region" description="Helical" evidence="23">
    <location>
        <begin position="74"/>
        <end position="102"/>
    </location>
</feature>
<feature type="transmembrane region" description="Helical" evidence="23">
    <location>
        <begin position="29"/>
        <end position="53"/>
    </location>
</feature>
<dbReference type="GO" id="GO:0070611">
    <property type="term" value="F:histone H3R2 methyltransferase activity"/>
    <property type="evidence" value="ECO:0007669"/>
    <property type="project" value="TreeGrafter"/>
</dbReference>
<feature type="compositionally biased region" description="Basic residues" evidence="22">
    <location>
        <begin position="614"/>
        <end position="635"/>
    </location>
</feature>
<dbReference type="Gene3D" id="3.40.50.150">
    <property type="entry name" value="Vaccinia Virus protein VP39"/>
    <property type="match status" value="1"/>
</dbReference>
<feature type="transmembrane region" description="Helical" evidence="23">
    <location>
        <begin position="378"/>
        <end position="395"/>
    </location>
</feature>
<evidence type="ECO:0000256" key="13">
    <source>
        <dbReference type="ARBA" id="ARBA00023015"/>
    </source>
</evidence>
<keyword evidence="11" id="KW-0156">Chromatin regulator</keyword>
<feature type="region of interest" description="Disordered" evidence="22">
    <location>
        <begin position="520"/>
        <end position="566"/>
    </location>
</feature>
<dbReference type="EMBL" id="JAAAIP010000009">
    <property type="protein sequence ID" value="KAG0329927.1"/>
    <property type="molecule type" value="Genomic_DNA"/>
</dbReference>
<name>A0A9P6RYR1_9FUNG</name>
<evidence type="ECO:0000256" key="4">
    <source>
        <dbReference type="ARBA" id="ARBA00011925"/>
    </source>
</evidence>
<proteinExistence type="inferred from homology"/>
<evidence type="ECO:0000313" key="26">
    <source>
        <dbReference type="EMBL" id="KAG0329927.1"/>
    </source>
</evidence>
<keyword evidence="12 23" id="KW-1133">Transmembrane helix</keyword>
<evidence type="ECO:0000313" key="27">
    <source>
        <dbReference type="Proteomes" id="UP000738325"/>
    </source>
</evidence>
<comment type="catalytic activity">
    <reaction evidence="19">
        <text>L-arginyl-[protein] + 2 S-adenosyl-L-methionine = N(omega),N(omega)-dimethyl-L-arginyl-[protein] + 2 S-adenosyl-L-homocysteine + 2 H(+)</text>
        <dbReference type="Rhea" id="RHEA:48096"/>
        <dbReference type="Rhea" id="RHEA-COMP:10532"/>
        <dbReference type="Rhea" id="RHEA-COMP:11991"/>
        <dbReference type="ChEBI" id="CHEBI:15378"/>
        <dbReference type="ChEBI" id="CHEBI:29965"/>
        <dbReference type="ChEBI" id="CHEBI:57856"/>
        <dbReference type="ChEBI" id="CHEBI:59789"/>
        <dbReference type="ChEBI" id="CHEBI:61897"/>
        <dbReference type="EC" id="2.1.1.319"/>
    </reaction>
</comment>
<comment type="subcellular location">
    <subcellularLocation>
        <location evidence="3">Cytoplasm</location>
    </subcellularLocation>
    <subcellularLocation>
        <location evidence="2">Membrane</location>
        <topology evidence="2">Multi-pass membrane protein</topology>
    </subcellularLocation>
    <subcellularLocation>
        <location evidence="1">Nucleus</location>
    </subcellularLocation>
</comment>
<keyword evidence="9 20" id="KW-0949">S-adenosyl-L-methionine</keyword>
<evidence type="ECO:0000256" key="7">
    <source>
        <dbReference type="ARBA" id="ARBA00022603"/>
    </source>
</evidence>
<comment type="similarity">
    <text evidence="21">Belongs to the two pore domain potassium channel (TC 1.A.1.8) family.</text>
</comment>
<keyword evidence="15 23" id="KW-0472">Membrane</keyword>
<dbReference type="GO" id="GO:0035242">
    <property type="term" value="F:protein-arginine omega-N asymmetric methyltransferase activity"/>
    <property type="evidence" value="ECO:0007669"/>
    <property type="project" value="UniProtKB-EC"/>
</dbReference>
<evidence type="ECO:0000256" key="16">
    <source>
        <dbReference type="ARBA" id="ARBA00023163"/>
    </source>
</evidence>
<evidence type="ECO:0000256" key="1">
    <source>
        <dbReference type="ARBA" id="ARBA00004123"/>
    </source>
</evidence>
<dbReference type="Pfam" id="PF07885">
    <property type="entry name" value="Ion_trans_2"/>
    <property type="match status" value="2"/>
</dbReference>
<keyword evidence="18 21" id="KW-0407">Ion channel</keyword>
<dbReference type="PROSITE" id="PS51678">
    <property type="entry name" value="SAM_MT_PRMT"/>
    <property type="match status" value="1"/>
</dbReference>
<keyword evidence="17" id="KW-0539">Nucleus</keyword>
<reference evidence="26" key="1">
    <citation type="journal article" date="2020" name="Fungal Divers.">
        <title>Resolving the Mortierellaceae phylogeny through synthesis of multi-gene phylogenetics and phylogenomics.</title>
        <authorList>
            <person name="Vandepol N."/>
            <person name="Liber J."/>
            <person name="Desiro A."/>
            <person name="Na H."/>
            <person name="Kennedy M."/>
            <person name="Barry K."/>
            <person name="Grigoriev I.V."/>
            <person name="Miller A.N."/>
            <person name="O'Donnell K."/>
            <person name="Stajich J.E."/>
            <person name="Bonito G."/>
        </authorList>
    </citation>
    <scope>NUCLEOTIDE SEQUENCE</scope>
    <source>
        <strain evidence="26">REB-010B</strain>
    </source>
</reference>
<keyword evidence="8 20" id="KW-0808">Transferase</keyword>
<comment type="caution">
    <text evidence="26">The sequence shown here is derived from an EMBL/GenBank/DDBJ whole genome shotgun (WGS) entry which is preliminary data.</text>
</comment>
<evidence type="ECO:0000256" key="2">
    <source>
        <dbReference type="ARBA" id="ARBA00004141"/>
    </source>
</evidence>
<dbReference type="GO" id="GO:0005634">
    <property type="term" value="C:nucleus"/>
    <property type="evidence" value="ECO:0007669"/>
    <property type="project" value="UniProtKB-SubCell"/>
</dbReference>
<organism evidence="26 27">
    <name type="scientific">Dissophora globulifera</name>
    <dbReference type="NCBI Taxonomy" id="979702"/>
    <lineage>
        <taxon>Eukaryota</taxon>
        <taxon>Fungi</taxon>
        <taxon>Fungi incertae sedis</taxon>
        <taxon>Mucoromycota</taxon>
        <taxon>Mortierellomycotina</taxon>
        <taxon>Mortierellomycetes</taxon>
        <taxon>Mortierellales</taxon>
        <taxon>Mortierellaceae</taxon>
        <taxon>Dissophora</taxon>
    </lineage>
</organism>
<dbReference type="GO" id="GO:0005737">
    <property type="term" value="C:cytoplasm"/>
    <property type="evidence" value="ECO:0007669"/>
    <property type="project" value="UniProtKB-SubCell"/>
</dbReference>
<protein>
    <recommendedName>
        <fullName evidence="4">type I protein arginine methyltransferase</fullName>
        <ecNumber evidence="4">2.1.1.319</ecNumber>
    </recommendedName>
</protein>
<dbReference type="Proteomes" id="UP000738325">
    <property type="component" value="Unassembled WGS sequence"/>
</dbReference>
<feature type="compositionally biased region" description="Low complexity" evidence="22">
    <location>
        <begin position="535"/>
        <end position="563"/>
    </location>
</feature>
<evidence type="ECO:0000256" key="20">
    <source>
        <dbReference type="PROSITE-ProRule" id="PRU01015"/>
    </source>
</evidence>
<dbReference type="GO" id="GO:0016020">
    <property type="term" value="C:membrane"/>
    <property type="evidence" value="ECO:0007669"/>
    <property type="project" value="UniProtKB-SubCell"/>
</dbReference>
<dbReference type="SUPFAM" id="SSF81324">
    <property type="entry name" value="Voltage-gated potassium channels"/>
    <property type="match status" value="2"/>
</dbReference>
<evidence type="ECO:0000256" key="6">
    <source>
        <dbReference type="ARBA" id="ARBA00022490"/>
    </source>
</evidence>
<evidence type="ECO:0000256" key="3">
    <source>
        <dbReference type="ARBA" id="ARBA00004496"/>
    </source>
</evidence>
<keyword evidence="14 21" id="KW-0406">Ion transport</keyword>
<dbReference type="Pfam" id="PF06325">
    <property type="entry name" value="PrmA"/>
    <property type="match status" value="1"/>
</dbReference>
<dbReference type="InterPro" id="IPR029063">
    <property type="entry name" value="SAM-dependent_MTases_sf"/>
</dbReference>
<dbReference type="Gene3D" id="2.70.160.11">
    <property type="entry name" value="Hnrnp arginine n-methyltransferase1"/>
    <property type="match status" value="1"/>
</dbReference>
<dbReference type="PANTHER" id="PTHR11006:SF10">
    <property type="entry name" value="HISTONE-ARGININE METHYLTRANSFERASE CARMER-RELATED"/>
    <property type="match status" value="1"/>
</dbReference>
<dbReference type="GO" id="GO:0005267">
    <property type="term" value="F:potassium channel activity"/>
    <property type="evidence" value="ECO:0007669"/>
    <property type="project" value="InterPro"/>
</dbReference>
<feature type="compositionally biased region" description="Polar residues" evidence="22">
    <location>
        <begin position="520"/>
        <end position="534"/>
    </location>
</feature>
<keyword evidence="5 21" id="KW-0813">Transport</keyword>
<keyword evidence="16" id="KW-0804">Transcription</keyword>
<feature type="domain" description="Potassium channel" evidence="24">
    <location>
        <begin position="359"/>
        <end position="428"/>
    </location>
</feature>
<evidence type="ECO:0000256" key="11">
    <source>
        <dbReference type="ARBA" id="ARBA00022853"/>
    </source>
</evidence>
<dbReference type="InterPro" id="IPR013099">
    <property type="entry name" value="K_chnl_dom"/>
</dbReference>
<keyword evidence="13" id="KW-0805">Transcription regulation</keyword>
<dbReference type="Pfam" id="PF22528">
    <property type="entry name" value="PRMT_C"/>
    <property type="match status" value="1"/>
</dbReference>
<feature type="transmembrane region" description="Helical" evidence="23">
    <location>
        <begin position="352"/>
        <end position="372"/>
    </location>
</feature>
<evidence type="ECO:0000256" key="10">
    <source>
        <dbReference type="ARBA" id="ARBA00022692"/>
    </source>
</evidence>
<dbReference type="CDD" id="cd02440">
    <property type="entry name" value="AdoMet_MTases"/>
    <property type="match status" value="1"/>
</dbReference>
<accession>A0A9P6RYR1</accession>
<evidence type="ECO:0000256" key="8">
    <source>
        <dbReference type="ARBA" id="ARBA00022679"/>
    </source>
</evidence>
<dbReference type="InterPro" id="IPR025799">
    <property type="entry name" value="Arg_MeTrfase"/>
</dbReference>
<dbReference type="AlphaFoldDB" id="A0A9P6RYR1"/>
<dbReference type="PRINTS" id="PR01333">
    <property type="entry name" value="2POREKCHANEL"/>
</dbReference>
<feature type="compositionally biased region" description="Acidic residues" evidence="22">
    <location>
        <begin position="647"/>
        <end position="657"/>
    </location>
</feature>
<evidence type="ECO:0000256" key="15">
    <source>
        <dbReference type="ARBA" id="ARBA00023136"/>
    </source>
</evidence>
<dbReference type="InterPro" id="IPR055135">
    <property type="entry name" value="PRMT_dom"/>
</dbReference>
<evidence type="ECO:0000259" key="24">
    <source>
        <dbReference type="Pfam" id="PF07885"/>
    </source>
</evidence>
<dbReference type="Gene3D" id="1.10.287.70">
    <property type="match status" value="2"/>
</dbReference>